<sequence>MTRFAGLPFVVIDDGTLPADTVPRLLPFATSVAVVAPTSESDLAAQFVEAGIPATVHAHGGALLRQAAAHSVGAARRRSRHAHAPVTESDAATSPDATGTAAADAAGSRDAAASSAAPDPRDRRGLGHAVELGASDAMTIVVTGPPDDPGDWMRCALLGVSGLTRGGRVIVPMLVLADGELPEGPVVALSAGDASSGYEEILAAGLAQRLERPVELISSAADGADPESDEPSPAERLAHDAGVAWVRRSLDDPLGEVLSRRERIGAVVTTVVDVAEGSTLEPGGDLTPDAVASGSPRTAIEVLRDAPHDVIVVFDGARLLLGDEQGRLIADGVNEALAAEADDTGGAADDADAPGPAAVPAHVPTVDIVGVRVSAPMADSIADPAHVVFDEPTFAVPEAGPDGRTPDILTGVARSLATIGAALASVGTGRHRSDAEASAD</sequence>
<dbReference type="EMBL" id="RHHB01000029">
    <property type="protein sequence ID" value="RNB46822.1"/>
    <property type="molecule type" value="Genomic_DNA"/>
</dbReference>
<organism evidence="2 3">
    <name type="scientific">Agromyces tardus</name>
    <dbReference type="NCBI Taxonomy" id="2583849"/>
    <lineage>
        <taxon>Bacteria</taxon>
        <taxon>Bacillati</taxon>
        <taxon>Actinomycetota</taxon>
        <taxon>Actinomycetes</taxon>
        <taxon>Micrococcales</taxon>
        <taxon>Microbacteriaceae</taxon>
        <taxon>Agromyces</taxon>
    </lineage>
</organism>
<accession>A0A3M8A6X5</accession>
<name>A0A3M8A6X5_9MICO</name>
<evidence type="ECO:0000313" key="3">
    <source>
        <dbReference type="Proteomes" id="UP000275048"/>
    </source>
</evidence>
<dbReference type="RefSeq" id="WP_122937555.1">
    <property type="nucleotide sequence ID" value="NZ_JBHSNT010000068.1"/>
</dbReference>
<comment type="caution">
    <text evidence="2">The sequence shown here is derived from an EMBL/GenBank/DDBJ whole genome shotgun (WGS) entry which is preliminary data.</text>
</comment>
<proteinExistence type="predicted"/>
<evidence type="ECO:0000256" key="1">
    <source>
        <dbReference type="SAM" id="MobiDB-lite"/>
    </source>
</evidence>
<evidence type="ECO:0000313" key="2">
    <source>
        <dbReference type="EMBL" id="RNB46822.1"/>
    </source>
</evidence>
<dbReference type="Proteomes" id="UP000275048">
    <property type="component" value="Unassembled WGS sequence"/>
</dbReference>
<reference evidence="2 3" key="1">
    <citation type="submission" date="2018-10" db="EMBL/GenBank/DDBJ databases">
        <title>Isolation, diversity and antibacterial activity of antinobacteria from the wheat rhizosphere soil.</title>
        <authorList>
            <person name="Sun T."/>
        </authorList>
    </citation>
    <scope>NUCLEOTIDE SEQUENCE [LARGE SCALE GENOMIC DNA]</scope>
    <source>
        <strain evidence="2 3">SJ-23</strain>
    </source>
</reference>
<feature type="compositionally biased region" description="Low complexity" evidence="1">
    <location>
        <begin position="89"/>
        <end position="118"/>
    </location>
</feature>
<gene>
    <name evidence="2" type="ORF">EDM22_13230</name>
</gene>
<protein>
    <submittedName>
        <fullName evidence="2">Uncharacterized protein</fullName>
    </submittedName>
</protein>
<keyword evidence="3" id="KW-1185">Reference proteome</keyword>
<feature type="region of interest" description="Disordered" evidence="1">
    <location>
        <begin position="74"/>
        <end position="126"/>
    </location>
</feature>
<dbReference type="AlphaFoldDB" id="A0A3M8A6X5"/>